<dbReference type="AlphaFoldDB" id="A0A7S3H0Q3"/>
<keyword evidence="1" id="KW-1133">Transmembrane helix</keyword>
<name>A0A7S3H0Q3_9STRA</name>
<feature type="domain" description="NADH-ubiquinone oxidoreductase 21kDa subunit N-terminal" evidence="2">
    <location>
        <begin position="15"/>
        <end position="91"/>
    </location>
</feature>
<dbReference type="InterPro" id="IPR053229">
    <property type="entry name" value="NADH-Q_oxidrdct_subunit"/>
</dbReference>
<evidence type="ECO:0000313" key="3">
    <source>
        <dbReference type="EMBL" id="CAE0281944.1"/>
    </source>
</evidence>
<protein>
    <recommendedName>
        <fullName evidence="2">NADH-ubiquinone oxidoreductase 21kDa subunit N-terminal domain-containing protein</fullName>
    </recommendedName>
</protein>
<keyword evidence="1" id="KW-0812">Transmembrane</keyword>
<dbReference type="InterPro" id="IPR019721">
    <property type="entry name" value="NADH-UbQ_OxRdtase_su21_N"/>
</dbReference>
<accession>A0A7S3H0Q3</accession>
<proteinExistence type="predicted"/>
<reference evidence="3" key="1">
    <citation type="submission" date="2021-01" db="EMBL/GenBank/DDBJ databases">
        <authorList>
            <person name="Corre E."/>
            <person name="Pelletier E."/>
            <person name="Niang G."/>
            <person name="Scheremetjew M."/>
            <person name="Finn R."/>
            <person name="Kale V."/>
            <person name="Holt S."/>
            <person name="Cochrane G."/>
            <person name="Meng A."/>
            <person name="Brown T."/>
            <person name="Cohen L."/>
        </authorList>
    </citation>
    <scope>NUCLEOTIDE SEQUENCE</scope>
    <source>
        <strain evidence="3">CCAP 955/1</strain>
    </source>
</reference>
<dbReference type="EMBL" id="HBIC01021597">
    <property type="protein sequence ID" value="CAE0281944.1"/>
    <property type="molecule type" value="Transcribed_RNA"/>
</dbReference>
<gene>
    <name evidence="3" type="ORF">SELO1098_LOCUS10778</name>
</gene>
<dbReference type="PANTHER" id="PTHR34062">
    <property type="entry name" value="OXIDOREDUCTASE 21 KDA SUBUNIT, PUTATIVE (AFU_ORTHOLOGUE AFUA_4G04750)-RELATED"/>
    <property type="match status" value="1"/>
</dbReference>
<sequence>MLKTFAKKMPVTSIPKFPVVDPSPKLDKTLANLSLIDFTKIGAFSTAGYVFGWFSARKPFRGQQSKFLAGVGLFAGFTYATLSSAQRFMGLEANASEVQRYGVMSADEVARRTEQMNTPNLVLIDSAANHDD</sequence>
<feature type="transmembrane region" description="Helical" evidence="1">
    <location>
        <begin position="67"/>
        <end position="85"/>
    </location>
</feature>
<evidence type="ECO:0000259" key="2">
    <source>
        <dbReference type="Pfam" id="PF10785"/>
    </source>
</evidence>
<dbReference type="PANTHER" id="PTHR34062:SF1">
    <property type="entry name" value="NADH-UBIQUINONE OXIDOREDUCTASE 21KDA SUBUNIT N-TERMINAL DOMAIN-CONTAINING PROTEIN"/>
    <property type="match status" value="1"/>
</dbReference>
<organism evidence="3">
    <name type="scientific">Spumella elongata</name>
    <dbReference type="NCBI Taxonomy" id="89044"/>
    <lineage>
        <taxon>Eukaryota</taxon>
        <taxon>Sar</taxon>
        <taxon>Stramenopiles</taxon>
        <taxon>Ochrophyta</taxon>
        <taxon>Chrysophyceae</taxon>
        <taxon>Chromulinales</taxon>
        <taxon>Chromulinaceae</taxon>
        <taxon>Spumella</taxon>
    </lineage>
</organism>
<keyword evidence="1" id="KW-0472">Membrane</keyword>
<evidence type="ECO:0000256" key="1">
    <source>
        <dbReference type="SAM" id="Phobius"/>
    </source>
</evidence>
<dbReference type="Pfam" id="PF10785">
    <property type="entry name" value="NADH-u_ox-rdase"/>
    <property type="match status" value="1"/>
</dbReference>